<proteinExistence type="predicted"/>
<dbReference type="eggNOG" id="KOG3395">
    <property type="taxonomic scope" value="Eukaryota"/>
</dbReference>
<dbReference type="OrthoDB" id="206343at2759"/>
<evidence type="ECO:0000313" key="3">
    <source>
        <dbReference type="Proteomes" id="UP000002630"/>
    </source>
</evidence>
<dbReference type="Pfam" id="PF10238">
    <property type="entry name" value="Eapp_C"/>
    <property type="match status" value="1"/>
</dbReference>
<dbReference type="AlphaFoldDB" id="D8LQE6"/>
<protein>
    <submittedName>
        <fullName evidence="2">E2f-associated phosphoprotein</fullName>
    </submittedName>
</protein>
<feature type="compositionally biased region" description="Polar residues" evidence="1">
    <location>
        <begin position="116"/>
        <end position="127"/>
    </location>
</feature>
<feature type="region of interest" description="Disordered" evidence="1">
    <location>
        <begin position="184"/>
        <end position="237"/>
    </location>
</feature>
<evidence type="ECO:0000313" key="2">
    <source>
        <dbReference type="EMBL" id="CBN78710.1"/>
    </source>
</evidence>
<dbReference type="Proteomes" id="UP000002630">
    <property type="component" value="Linkage Group LG04"/>
</dbReference>
<reference evidence="2 3" key="1">
    <citation type="journal article" date="2010" name="Nature">
        <title>The Ectocarpus genome and the independent evolution of multicellularity in brown algae.</title>
        <authorList>
            <person name="Cock J.M."/>
            <person name="Sterck L."/>
            <person name="Rouze P."/>
            <person name="Scornet D."/>
            <person name="Allen A.E."/>
            <person name="Amoutzias G."/>
            <person name="Anthouard V."/>
            <person name="Artiguenave F."/>
            <person name="Aury J.M."/>
            <person name="Badger J.H."/>
            <person name="Beszteri B."/>
            <person name="Billiau K."/>
            <person name="Bonnet E."/>
            <person name="Bothwell J.H."/>
            <person name="Bowler C."/>
            <person name="Boyen C."/>
            <person name="Brownlee C."/>
            <person name="Carrano C.J."/>
            <person name="Charrier B."/>
            <person name="Cho G.Y."/>
            <person name="Coelho S.M."/>
            <person name="Collen J."/>
            <person name="Corre E."/>
            <person name="Da Silva C."/>
            <person name="Delage L."/>
            <person name="Delaroque N."/>
            <person name="Dittami S.M."/>
            <person name="Doulbeau S."/>
            <person name="Elias M."/>
            <person name="Farnham G."/>
            <person name="Gachon C.M."/>
            <person name="Gschloessl B."/>
            <person name="Heesch S."/>
            <person name="Jabbari K."/>
            <person name="Jubin C."/>
            <person name="Kawai H."/>
            <person name="Kimura K."/>
            <person name="Kloareg B."/>
            <person name="Kupper F.C."/>
            <person name="Lang D."/>
            <person name="Le Bail A."/>
            <person name="Leblanc C."/>
            <person name="Lerouge P."/>
            <person name="Lohr M."/>
            <person name="Lopez P.J."/>
            <person name="Martens C."/>
            <person name="Maumus F."/>
            <person name="Michel G."/>
            <person name="Miranda-Saavedra D."/>
            <person name="Morales J."/>
            <person name="Moreau H."/>
            <person name="Motomura T."/>
            <person name="Nagasato C."/>
            <person name="Napoli C.A."/>
            <person name="Nelson D.R."/>
            <person name="Nyvall-Collen P."/>
            <person name="Peters A.F."/>
            <person name="Pommier C."/>
            <person name="Potin P."/>
            <person name="Poulain J."/>
            <person name="Quesneville H."/>
            <person name="Read B."/>
            <person name="Rensing S.A."/>
            <person name="Ritter A."/>
            <person name="Rousvoal S."/>
            <person name="Samanta M."/>
            <person name="Samson G."/>
            <person name="Schroeder D.C."/>
            <person name="Segurens B."/>
            <person name="Strittmatter M."/>
            <person name="Tonon T."/>
            <person name="Tregear J.W."/>
            <person name="Valentin K."/>
            <person name="von Dassow P."/>
            <person name="Yamagishi T."/>
            <person name="Van de Peer Y."/>
            <person name="Wincker P."/>
        </authorList>
    </citation>
    <scope>NUCLEOTIDE SEQUENCE [LARGE SCALE GENOMIC DNA]</scope>
    <source>
        <strain evidence="3">Ec32 / CCAP1310/4</strain>
    </source>
</reference>
<dbReference type="STRING" id="2880.D8LQE6"/>
<dbReference type="PANTHER" id="PTHR15967:SF0">
    <property type="entry name" value="E2F-ASSOCIATED PHOSPHOPROTEIN"/>
    <property type="match status" value="1"/>
</dbReference>
<dbReference type="InParanoid" id="D8LQE6"/>
<organism evidence="2 3">
    <name type="scientific">Ectocarpus siliculosus</name>
    <name type="common">Brown alga</name>
    <name type="synonym">Conferva siliculosa</name>
    <dbReference type="NCBI Taxonomy" id="2880"/>
    <lineage>
        <taxon>Eukaryota</taxon>
        <taxon>Sar</taxon>
        <taxon>Stramenopiles</taxon>
        <taxon>Ochrophyta</taxon>
        <taxon>PX clade</taxon>
        <taxon>Phaeophyceae</taxon>
        <taxon>Ectocarpales</taxon>
        <taxon>Ectocarpaceae</taxon>
        <taxon>Ectocarpus</taxon>
    </lineage>
</organism>
<keyword evidence="3" id="KW-1185">Reference proteome</keyword>
<evidence type="ECO:0000256" key="1">
    <source>
        <dbReference type="SAM" id="MobiDB-lite"/>
    </source>
</evidence>
<name>D8LQE6_ECTSI</name>
<sequence>MEVDPEPVPGTRLHENPSGGLDSDDETLRFDKDDDLYAEDLDEEDARWVRKQHLPATECEEAEDGNPPTGVKNKIGKGEAINGDKEIDEDEIAEDQPPTISDSDIGDGGPPAGAQKKQQGGSSNNQRGPMGVASDAQLSCPLCFTTVCLECQRHAKYYNQFRAVTGINVNINYDVFLTLDDVSGGGSRRRRGRRKGNGTTAAAASVARDIGGGGGLDRRNQSAQVDGEDREEEQETFHPVSCGECDHRVGVYDVDEVFHFFGVVASG</sequence>
<accession>D8LQE6</accession>
<dbReference type="PANTHER" id="PTHR15967">
    <property type="entry name" value="E2F-ASSOCIATED PHOSPHOPROTEIN"/>
    <property type="match status" value="1"/>
</dbReference>
<feature type="region of interest" description="Disordered" evidence="1">
    <location>
        <begin position="52"/>
        <end position="131"/>
    </location>
</feature>
<dbReference type="EMBL" id="FN648818">
    <property type="protein sequence ID" value="CBN78710.1"/>
    <property type="molecule type" value="Genomic_DNA"/>
</dbReference>
<dbReference type="GO" id="GO:0005634">
    <property type="term" value="C:nucleus"/>
    <property type="evidence" value="ECO:0007669"/>
    <property type="project" value="TreeGrafter"/>
</dbReference>
<feature type="compositionally biased region" description="Basic residues" evidence="1">
    <location>
        <begin position="187"/>
        <end position="196"/>
    </location>
</feature>
<dbReference type="InterPro" id="IPR019370">
    <property type="entry name" value="E2F-assoc_phosphoprotein"/>
</dbReference>
<dbReference type="OMA" id="DEDATWV"/>
<dbReference type="EMBL" id="FN649729">
    <property type="protein sequence ID" value="CBN78710.1"/>
    <property type="molecule type" value="Genomic_DNA"/>
</dbReference>
<feature type="region of interest" description="Disordered" evidence="1">
    <location>
        <begin position="1"/>
        <end position="34"/>
    </location>
</feature>
<gene>
    <name evidence="2" type="ORF">Esi_0006_0062</name>
</gene>